<reference evidence="2" key="1">
    <citation type="submission" date="2016-10" db="EMBL/GenBank/DDBJ databases">
        <authorList>
            <person name="Varghese N."/>
            <person name="Submissions S."/>
        </authorList>
    </citation>
    <scope>NUCLEOTIDE SEQUENCE [LARGE SCALE GENOMIC DNA]</scope>
    <source>
        <strain evidence="2">CGMCC 1.8981</strain>
    </source>
</reference>
<dbReference type="Proteomes" id="UP000199112">
    <property type="component" value="Unassembled WGS sequence"/>
</dbReference>
<name>A0A1H6FVH4_9EURY</name>
<dbReference type="OrthoDB" id="200913at2157"/>
<evidence type="ECO:0000313" key="2">
    <source>
        <dbReference type="Proteomes" id="UP000199112"/>
    </source>
</evidence>
<sequence length="85" mass="9216">MTTFRDHLGETLEIGERVRVTLEKEDDGTLVAAHPNDSSPLDIAVVEGMALLEEEPPTQPVEVELLPRAVDGRIAGRVVDARQSG</sequence>
<dbReference type="RefSeq" id="WP_090506701.1">
    <property type="nucleotide sequence ID" value="NZ_FNWL01000002.1"/>
</dbReference>
<dbReference type="AlphaFoldDB" id="A0A1H6FVH4"/>
<dbReference type="EMBL" id="FNWL01000002">
    <property type="protein sequence ID" value="SEH14796.1"/>
    <property type="molecule type" value="Genomic_DNA"/>
</dbReference>
<accession>A0A1H6FVH4</accession>
<evidence type="ECO:0008006" key="3">
    <source>
        <dbReference type="Google" id="ProtNLM"/>
    </source>
</evidence>
<proteinExistence type="predicted"/>
<organism evidence="1 2">
    <name type="scientific">Natronorubrum sediminis</name>
    <dbReference type="NCBI Taxonomy" id="640943"/>
    <lineage>
        <taxon>Archaea</taxon>
        <taxon>Methanobacteriati</taxon>
        <taxon>Methanobacteriota</taxon>
        <taxon>Stenosarchaea group</taxon>
        <taxon>Halobacteria</taxon>
        <taxon>Halobacteriales</taxon>
        <taxon>Natrialbaceae</taxon>
        <taxon>Natronorubrum</taxon>
    </lineage>
</organism>
<evidence type="ECO:0000313" key="1">
    <source>
        <dbReference type="EMBL" id="SEH14796.1"/>
    </source>
</evidence>
<gene>
    <name evidence="1" type="ORF">SAMN04487967_1772</name>
</gene>
<keyword evidence="2" id="KW-1185">Reference proteome</keyword>
<protein>
    <recommendedName>
        <fullName evidence="3">TRAM domain-containing protein</fullName>
    </recommendedName>
</protein>